<dbReference type="GO" id="GO:0030170">
    <property type="term" value="F:pyridoxal phosphate binding"/>
    <property type="evidence" value="ECO:0007669"/>
    <property type="project" value="InterPro"/>
</dbReference>
<dbReference type="Pfam" id="PF00155">
    <property type="entry name" value="Aminotran_1_2"/>
    <property type="match status" value="1"/>
</dbReference>
<evidence type="ECO:0000313" key="5">
    <source>
        <dbReference type="EMBL" id="CAB4558638.1"/>
    </source>
</evidence>
<name>A0A6J6DAK4_9ZZZZ</name>
<evidence type="ECO:0000256" key="2">
    <source>
        <dbReference type="ARBA" id="ARBA00022576"/>
    </source>
</evidence>
<dbReference type="InterPro" id="IPR004839">
    <property type="entry name" value="Aminotransferase_I/II_large"/>
</dbReference>
<dbReference type="Gene3D" id="3.90.1150.10">
    <property type="entry name" value="Aspartate Aminotransferase, domain 1"/>
    <property type="match status" value="1"/>
</dbReference>
<protein>
    <submittedName>
        <fullName evidence="5">Unannotated protein</fullName>
    </submittedName>
</protein>
<evidence type="ECO:0000256" key="3">
    <source>
        <dbReference type="ARBA" id="ARBA00022679"/>
    </source>
</evidence>
<dbReference type="EMBL" id="CAEZSZ010000093">
    <property type="protein sequence ID" value="CAB4558638.1"/>
    <property type="molecule type" value="Genomic_DNA"/>
</dbReference>
<dbReference type="InterPro" id="IPR015421">
    <property type="entry name" value="PyrdxlP-dep_Trfase_major"/>
</dbReference>
<feature type="domain" description="Aminotransferase class I/classII large" evidence="4">
    <location>
        <begin position="28"/>
        <end position="363"/>
    </location>
</feature>
<reference evidence="5" key="1">
    <citation type="submission" date="2020-05" db="EMBL/GenBank/DDBJ databases">
        <authorList>
            <person name="Chiriac C."/>
            <person name="Salcher M."/>
            <person name="Ghai R."/>
            <person name="Kavagutti S V."/>
        </authorList>
    </citation>
    <scope>NUCLEOTIDE SEQUENCE</scope>
</reference>
<keyword evidence="3" id="KW-0808">Transferase</keyword>
<dbReference type="NCBIfam" id="TIGR03539">
    <property type="entry name" value="DapC_actino"/>
    <property type="match status" value="1"/>
</dbReference>
<evidence type="ECO:0000256" key="1">
    <source>
        <dbReference type="ARBA" id="ARBA00001933"/>
    </source>
</evidence>
<dbReference type="GO" id="GO:0008483">
    <property type="term" value="F:transaminase activity"/>
    <property type="evidence" value="ECO:0007669"/>
    <property type="project" value="UniProtKB-KW"/>
</dbReference>
<dbReference type="PANTHER" id="PTHR42832:SF3">
    <property type="entry name" value="L-GLUTAMINE--4-(METHYLSULFANYL)-2-OXOBUTANOATE AMINOTRANSFERASE"/>
    <property type="match status" value="1"/>
</dbReference>
<sequence length="370" mass="40062">MFDRLPEYPWESLKPFAAQAAKHSGGAVDLSIGSPVDPTPVIIQEALNASSNSPGYPSTGGSPEFKAAVVEWFARRREVPGLTPDQVMPTIGSKELISWLPLLLGLGPGDVVVQPKVEYTAYIVGAALCGAEILSEDDPAKWPANAKLIWINSPGNPDGRVLDHIQMKAAVDRARELGALLASDECYAELGWGQWAEKVIPSVLDPRVCGNSHHGVMALYSLSKQSNMAGYRAAFAVGQAELIKGLVNIRMHAGLNTPGPVQRAMAVALGDEEHVRVEKEIYRERREILLAAVRSYGFSLSESQAGLYLWATLGEDCWKTVERMAQLGIIVAPGIFYGESSRDFVRFSLTATDDKIAEGARRLHDAIGLT</sequence>
<proteinExistence type="predicted"/>
<dbReference type="CDD" id="cd00609">
    <property type="entry name" value="AAT_like"/>
    <property type="match status" value="1"/>
</dbReference>
<dbReference type="AlphaFoldDB" id="A0A6J6DAK4"/>
<dbReference type="InterPro" id="IPR050881">
    <property type="entry name" value="LL-DAP_aminotransferase"/>
</dbReference>
<dbReference type="Gene3D" id="3.40.640.10">
    <property type="entry name" value="Type I PLP-dependent aspartate aminotransferase-like (Major domain)"/>
    <property type="match status" value="1"/>
</dbReference>
<organism evidence="5">
    <name type="scientific">freshwater metagenome</name>
    <dbReference type="NCBI Taxonomy" id="449393"/>
    <lineage>
        <taxon>unclassified sequences</taxon>
        <taxon>metagenomes</taxon>
        <taxon>ecological metagenomes</taxon>
    </lineage>
</organism>
<dbReference type="InterPro" id="IPR019880">
    <property type="entry name" value="OxyQ"/>
</dbReference>
<accession>A0A6J6DAK4</accession>
<gene>
    <name evidence="5" type="ORF">UFOPK1561_00765</name>
</gene>
<evidence type="ECO:0000259" key="4">
    <source>
        <dbReference type="Pfam" id="PF00155"/>
    </source>
</evidence>
<dbReference type="InterPro" id="IPR015424">
    <property type="entry name" value="PyrdxlP-dep_Trfase"/>
</dbReference>
<comment type="cofactor">
    <cofactor evidence="1">
        <name>pyridoxal 5'-phosphate</name>
        <dbReference type="ChEBI" id="CHEBI:597326"/>
    </cofactor>
</comment>
<dbReference type="InterPro" id="IPR015422">
    <property type="entry name" value="PyrdxlP-dep_Trfase_small"/>
</dbReference>
<dbReference type="PANTHER" id="PTHR42832">
    <property type="entry name" value="AMINO ACID AMINOTRANSFERASE"/>
    <property type="match status" value="1"/>
</dbReference>
<dbReference type="SUPFAM" id="SSF53383">
    <property type="entry name" value="PLP-dependent transferases"/>
    <property type="match status" value="1"/>
</dbReference>
<dbReference type="PROSITE" id="PS00105">
    <property type="entry name" value="AA_TRANSFER_CLASS_1"/>
    <property type="match status" value="1"/>
</dbReference>
<keyword evidence="2" id="KW-0032">Aminotransferase</keyword>
<dbReference type="InterPro" id="IPR004838">
    <property type="entry name" value="NHTrfase_class1_PyrdxlP-BS"/>
</dbReference>